<dbReference type="EMBL" id="UOFP01000134">
    <property type="protein sequence ID" value="VAW86324.1"/>
    <property type="molecule type" value="Genomic_DNA"/>
</dbReference>
<evidence type="ECO:0000313" key="1">
    <source>
        <dbReference type="EMBL" id="VAW86324.1"/>
    </source>
</evidence>
<proteinExistence type="predicted"/>
<protein>
    <submittedName>
        <fullName evidence="1">Uncharacterized protein</fullName>
    </submittedName>
</protein>
<organism evidence="1">
    <name type="scientific">hydrothermal vent metagenome</name>
    <dbReference type="NCBI Taxonomy" id="652676"/>
    <lineage>
        <taxon>unclassified sequences</taxon>
        <taxon>metagenomes</taxon>
        <taxon>ecological metagenomes</taxon>
    </lineage>
</organism>
<name>A0A3B0ZXX3_9ZZZZ</name>
<gene>
    <name evidence="1" type="ORF">MNBD_GAMMA18-1811</name>
</gene>
<dbReference type="AlphaFoldDB" id="A0A3B0ZXX3"/>
<reference evidence="1" key="1">
    <citation type="submission" date="2018-06" db="EMBL/GenBank/DDBJ databases">
        <authorList>
            <person name="Zhirakovskaya E."/>
        </authorList>
    </citation>
    <scope>NUCLEOTIDE SEQUENCE</scope>
</reference>
<sequence length="126" mass="14250">MNDSPENLPVMQEPIDHPFKERAEISVPVLIESVDQDELQRQLFEGSDLPATPPSHGQLPEQISHLLAQKINELLPAIMQEAEQQIATTLQQQITEQLPEIINDALKASRQDLAVSLADRRDDQRR</sequence>
<accession>A0A3B0ZXX3</accession>